<dbReference type="VEuPathDB" id="FungiDB:PYU1_G002074"/>
<dbReference type="Pfam" id="PF05193">
    <property type="entry name" value="Peptidase_M16_C"/>
    <property type="match status" value="1"/>
</dbReference>
<keyword evidence="9" id="KW-1185">Reference proteome</keyword>
<dbReference type="FunCoup" id="K3WAT5">
    <property type="interactions" value="610"/>
</dbReference>
<dbReference type="Proteomes" id="UP000019132">
    <property type="component" value="Unassembled WGS sequence"/>
</dbReference>
<dbReference type="EMBL" id="GL376634">
    <property type="status" value="NOT_ANNOTATED_CDS"/>
    <property type="molecule type" value="Genomic_DNA"/>
</dbReference>
<evidence type="ECO:0000313" key="9">
    <source>
        <dbReference type="Proteomes" id="UP000019132"/>
    </source>
</evidence>
<reference evidence="9" key="2">
    <citation type="submission" date="2010-04" db="EMBL/GenBank/DDBJ databases">
        <authorList>
            <person name="Buell R."/>
            <person name="Hamilton J."/>
            <person name="Hostetler J."/>
        </authorList>
    </citation>
    <scope>NUCLEOTIDE SEQUENCE [LARGE SCALE GENOMIC DNA]</scope>
    <source>
        <strain evidence="9">DAOM:BR144</strain>
    </source>
</reference>
<name>K3WAT5_GLOUD</name>
<protein>
    <recommendedName>
        <fullName evidence="3">Alpha-MPP</fullName>
    </recommendedName>
    <alternativeName>
        <fullName evidence="4">Inactive zinc metalloprotease alpha</fullName>
    </alternativeName>
</protein>
<dbReference type="EnsemblProtists" id="PYU1_T002076">
    <property type="protein sequence ID" value="PYU1_T002076"/>
    <property type="gene ID" value="PYU1_G002074"/>
</dbReference>
<dbReference type="GO" id="GO:0005739">
    <property type="term" value="C:mitochondrion"/>
    <property type="evidence" value="ECO:0007669"/>
    <property type="project" value="TreeGrafter"/>
</dbReference>
<proteinExistence type="inferred from homology"/>
<organism evidence="8 9">
    <name type="scientific">Globisporangium ultimum (strain ATCC 200006 / CBS 805.95 / DAOM BR144)</name>
    <name type="common">Pythium ultimum</name>
    <dbReference type="NCBI Taxonomy" id="431595"/>
    <lineage>
        <taxon>Eukaryota</taxon>
        <taxon>Sar</taxon>
        <taxon>Stramenopiles</taxon>
        <taxon>Oomycota</taxon>
        <taxon>Peronosporomycetes</taxon>
        <taxon>Pythiales</taxon>
        <taxon>Pythiaceae</taxon>
        <taxon>Globisporangium</taxon>
    </lineage>
</organism>
<evidence type="ECO:0000259" key="6">
    <source>
        <dbReference type="Pfam" id="PF00675"/>
    </source>
</evidence>
<dbReference type="Pfam" id="PF00675">
    <property type="entry name" value="Peptidase_M16"/>
    <property type="match status" value="1"/>
</dbReference>
<feature type="domain" description="Peptidase M16 N-terminal" evidence="6">
    <location>
        <begin position="105"/>
        <end position="252"/>
    </location>
</feature>
<dbReference type="InterPro" id="IPR001431">
    <property type="entry name" value="Pept_M16_Zn_BS"/>
</dbReference>
<accession>K3WAT5</accession>
<evidence type="ECO:0000259" key="7">
    <source>
        <dbReference type="Pfam" id="PF05193"/>
    </source>
</evidence>
<dbReference type="GO" id="GO:0046872">
    <property type="term" value="F:metal ion binding"/>
    <property type="evidence" value="ECO:0007669"/>
    <property type="project" value="InterPro"/>
</dbReference>
<dbReference type="FunFam" id="3.30.830.10:FF:000059">
    <property type="entry name" value="Mitochondrial-processing peptidase subunit alpha-1"/>
    <property type="match status" value="1"/>
</dbReference>
<dbReference type="InterPro" id="IPR011765">
    <property type="entry name" value="Pept_M16_N"/>
</dbReference>
<reference evidence="8" key="3">
    <citation type="submission" date="2015-02" db="UniProtKB">
        <authorList>
            <consortium name="EnsemblProtists"/>
        </authorList>
    </citation>
    <scope>IDENTIFICATION</scope>
    <source>
        <strain evidence="8">DAOM BR144</strain>
    </source>
</reference>
<dbReference type="Gene3D" id="3.30.830.10">
    <property type="entry name" value="Metalloenzyme, LuxS/M16 peptidase-like"/>
    <property type="match status" value="2"/>
</dbReference>
<reference evidence="9" key="1">
    <citation type="journal article" date="2010" name="Genome Biol.">
        <title>Genome sequence of the necrotrophic plant pathogen Pythium ultimum reveals original pathogenicity mechanisms and effector repertoire.</title>
        <authorList>
            <person name="Levesque C.A."/>
            <person name="Brouwer H."/>
            <person name="Cano L."/>
            <person name="Hamilton J.P."/>
            <person name="Holt C."/>
            <person name="Huitema E."/>
            <person name="Raffaele S."/>
            <person name="Robideau G.P."/>
            <person name="Thines M."/>
            <person name="Win J."/>
            <person name="Zerillo M.M."/>
            <person name="Beakes G.W."/>
            <person name="Boore J.L."/>
            <person name="Busam D."/>
            <person name="Dumas B."/>
            <person name="Ferriera S."/>
            <person name="Fuerstenberg S.I."/>
            <person name="Gachon C.M."/>
            <person name="Gaulin E."/>
            <person name="Govers F."/>
            <person name="Grenville-Briggs L."/>
            <person name="Horner N."/>
            <person name="Hostetler J."/>
            <person name="Jiang R.H."/>
            <person name="Johnson J."/>
            <person name="Krajaejun T."/>
            <person name="Lin H."/>
            <person name="Meijer H.J."/>
            <person name="Moore B."/>
            <person name="Morris P."/>
            <person name="Phuntmart V."/>
            <person name="Puiu D."/>
            <person name="Shetty J."/>
            <person name="Stajich J.E."/>
            <person name="Tripathy S."/>
            <person name="Wawra S."/>
            <person name="van West P."/>
            <person name="Whitty B.R."/>
            <person name="Coutinho P.M."/>
            <person name="Henrissat B."/>
            <person name="Martin F."/>
            <person name="Thomas P.D."/>
            <person name="Tyler B.M."/>
            <person name="De Vries R.P."/>
            <person name="Kamoun S."/>
            <person name="Yandell M."/>
            <person name="Tisserat N."/>
            <person name="Buell C.R."/>
        </authorList>
    </citation>
    <scope>NUCLEOTIDE SEQUENCE</scope>
    <source>
        <strain evidence="9">DAOM:BR144</strain>
    </source>
</reference>
<evidence type="ECO:0000256" key="4">
    <source>
        <dbReference type="ARBA" id="ARBA00032315"/>
    </source>
</evidence>
<dbReference type="STRING" id="431595.K3WAT5"/>
<evidence type="ECO:0000256" key="5">
    <source>
        <dbReference type="RuleBase" id="RU004447"/>
    </source>
</evidence>
<sequence>MVLVNHALRRALARSLSTAAVLPTTASSASASARFVARQSLQTRAFSHANNVPDHPDPKDILRPNIVSKSQLPLDQELPGLPKLKPASQLQAPQTEITVLPSGLRVISQETYGQAATIGIFVDAGSRLEDDSNVGVTHLLEHLGFKSTKTRSHAELVREIETIGALTTSSCGREQIIYTIDLLRDNVVKGVELLADSVLNVDVTPDEIEGIKAIMRFQTEDLLENPQALLQEYVHAAAYGPNASLGRPLQCPLDKIDSLTLEKVQAFRNKHFVAEKMVLAGSGVDHQSLVLLAEKFFSQIPEGGEASQAPLEPVVYTGGIQTIENPESMFSYAALAFPTGGWHHEDLVPVCVLHTLLGGGDSFSAGGPGKGMYSRLYTSVLNRFYWVESAFAFSSIHADAGLLGIYGACSPSHTSNLVALLCNQMLSIANRKVEPIELMRAKNQLKSSVLMNLESRMILYEDIGRQLLTYGMRESPESVCAKIDQVTAEDLQRIVQEAMTHPPSLVYSGDLRLFPNYDQVLGGLKEGLGH</sequence>
<evidence type="ECO:0000256" key="1">
    <source>
        <dbReference type="ARBA" id="ARBA00002123"/>
    </source>
</evidence>
<dbReference type="PROSITE" id="PS00143">
    <property type="entry name" value="INSULINASE"/>
    <property type="match status" value="1"/>
</dbReference>
<dbReference type="OMA" id="LKYHHSP"/>
<comment type="function">
    <text evidence="1">Substrate recognition and binding subunit of the essential mitochondrial processing protease (MPP), which cleaves the mitochondrial sequence off newly imported precursors proteins.</text>
</comment>
<evidence type="ECO:0000256" key="2">
    <source>
        <dbReference type="ARBA" id="ARBA00007261"/>
    </source>
</evidence>
<feature type="domain" description="Peptidase M16 C-terminal" evidence="7">
    <location>
        <begin position="258"/>
        <end position="445"/>
    </location>
</feature>
<dbReference type="GO" id="GO:0004222">
    <property type="term" value="F:metalloendopeptidase activity"/>
    <property type="evidence" value="ECO:0007669"/>
    <property type="project" value="InterPro"/>
</dbReference>
<evidence type="ECO:0000313" key="8">
    <source>
        <dbReference type="EnsemblProtists" id="PYU1_T002076"/>
    </source>
</evidence>
<dbReference type="GO" id="GO:0006508">
    <property type="term" value="P:proteolysis"/>
    <property type="evidence" value="ECO:0007669"/>
    <property type="project" value="InterPro"/>
</dbReference>
<dbReference type="InterPro" id="IPR011249">
    <property type="entry name" value="Metalloenz_LuxS/M16"/>
</dbReference>
<dbReference type="PANTHER" id="PTHR11851:SF49">
    <property type="entry name" value="MITOCHONDRIAL-PROCESSING PEPTIDASE SUBUNIT ALPHA"/>
    <property type="match status" value="1"/>
</dbReference>
<dbReference type="InParanoid" id="K3WAT5"/>
<dbReference type="AlphaFoldDB" id="K3WAT5"/>
<comment type="similarity">
    <text evidence="2 5">Belongs to the peptidase M16 family.</text>
</comment>
<dbReference type="InterPro" id="IPR007863">
    <property type="entry name" value="Peptidase_M16_C"/>
</dbReference>
<dbReference type="HOGENOM" id="CLU_009902_5_0_1"/>
<evidence type="ECO:0000256" key="3">
    <source>
        <dbReference type="ARBA" id="ARBA00030006"/>
    </source>
</evidence>
<dbReference type="eggNOG" id="KOG2067">
    <property type="taxonomic scope" value="Eukaryota"/>
</dbReference>
<dbReference type="SUPFAM" id="SSF63411">
    <property type="entry name" value="LuxS/MPP-like metallohydrolase"/>
    <property type="match status" value="2"/>
</dbReference>
<dbReference type="PANTHER" id="PTHR11851">
    <property type="entry name" value="METALLOPROTEASE"/>
    <property type="match status" value="1"/>
</dbReference>
<dbReference type="InterPro" id="IPR050361">
    <property type="entry name" value="MPP/UQCRC_Complex"/>
</dbReference>